<dbReference type="AlphaFoldDB" id="I3T4Z7"/>
<organism evidence="1">
    <name type="scientific">Lotus japonicus</name>
    <name type="common">Lotus corniculatus var. japonicus</name>
    <dbReference type="NCBI Taxonomy" id="34305"/>
    <lineage>
        <taxon>Eukaryota</taxon>
        <taxon>Viridiplantae</taxon>
        <taxon>Streptophyta</taxon>
        <taxon>Embryophyta</taxon>
        <taxon>Tracheophyta</taxon>
        <taxon>Spermatophyta</taxon>
        <taxon>Magnoliopsida</taxon>
        <taxon>eudicotyledons</taxon>
        <taxon>Gunneridae</taxon>
        <taxon>Pentapetalae</taxon>
        <taxon>rosids</taxon>
        <taxon>fabids</taxon>
        <taxon>Fabales</taxon>
        <taxon>Fabaceae</taxon>
        <taxon>Papilionoideae</taxon>
        <taxon>50 kb inversion clade</taxon>
        <taxon>NPAAA clade</taxon>
        <taxon>Hologalegina</taxon>
        <taxon>robinioid clade</taxon>
        <taxon>Loteae</taxon>
        <taxon>Lotus</taxon>
    </lineage>
</organism>
<evidence type="ECO:0000313" key="1">
    <source>
        <dbReference type="EMBL" id="AFK47589.1"/>
    </source>
</evidence>
<name>I3T4Z7_LOTJA</name>
<dbReference type="EMBL" id="BT147795">
    <property type="protein sequence ID" value="AFK47589.1"/>
    <property type="molecule type" value="mRNA"/>
</dbReference>
<protein>
    <submittedName>
        <fullName evidence="1">Uncharacterized protein</fullName>
    </submittedName>
</protein>
<reference evidence="1" key="1">
    <citation type="submission" date="2012-05" db="EMBL/GenBank/DDBJ databases">
        <authorList>
            <person name="Krishnakumar V."/>
            <person name="Cheung F."/>
            <person name="Xiao Y."/>
            <person name="Chan A."/>
            <person name="Moskal W.A."/>
            <person name="Town C.D."/>
        </authorList>
    </citation>
    <scope>NUCLEOTIDE SEQUENCE</scope>
</reference>
<accession>I3T4Z7</accession>
<proteinExistence type="evidence at transcript level"/>
<sequence>MELKKHWHGIHRKWLAHNIFHIVVSCIHHSKLHILKRLPMTFSLIDEPVVYLLQIQSSGFCKCLLLKFRWVRPFVMPVPPI</sequence>
<dbReference type="PROSITE" id="PS51257">
    <property type="entry name" value="PROKAR_LIPOPROTEIN"/>
    <property type="match status" value="1"/>
</dbReference>